<keyword evidence="3" id="KW-1185">Reference proteome</keyword>
<dbReference type="Proteomes" id="UP000831947">
    <property type="component" value="Chromosome"/>
</dbReference>
<name>A0ABY4PBV9_9LACO</name>
<protein>
    <recommendedName>
        <fullName evidence="4">Sugar specific permease</fullName>
    </recommendedName>
</protein>
<reference evidence="2 3" key="1">
    <citation type="journal article" date="2022" name="Int. J. Syst. Evol. Microbiol.">
        <title>Apilactobacillus apisilvae sp. nov., Nicolia spurrieriana gen. nov. sp. nov., Bombilactobacillus folatiphilus sp. nov. and Bombilactobacillus thymidiniphilus sp. nov., four new lactic acid bacterial isolates from stingless bees Tetragonula carbonaria and Austroplebeia australis.</title>
        <authorList>
            <person name="Oliphant S.A."/>
            <person name="Watson-Haigh N.S."/>
            <person name="Sumby K.M."/>
            <person name="Gardner J."/>
            <person name="Groom S."/>
            <person name="Jiranek V."/>
        </authorList>
    </citation>
    <scope>NUCLEOTIDE SEQUENCE [LARGE SCALE GENOMIC DNA]</scope>
    <source>
        <strain evidence="2 3">SG4_A1</strain>
    </source>
</reference>
<organism evidence="2 3">
    <name type="scientific">Bombilactobacillus thymidiniphilus</name>
    <dbReference type="NCBI Taxonomy" id="2923363"/>
    <lineage>
        <taxon>Bacteria</taxon>
        <taxon>Bacillati</taxon>
        <taxon>Bacillota</taxon>
        <taxon>Bacilli</taxon>
        <taxon>Lactobacillales</taxon>
        <taxon>Lactobacillaceae</taxon>
        <taxon>Bombilactobacillus</taxon>
    </lineage>
</organism>
<feature type="transmembrane region" description="Helical" evidence="1">
    <location>
        <begin position="160"/>
        <end position="185"/>
    </location>
</feature>
<dbReference type="Pfam" id="PF19700">
    <property type="entry name" value="DUF6198"/>
    <property type="match status" value="1"/>
</dbReference>
<feature type="transmembrane region" description="Helical" evidence="1">
    <location>
        <begin position="18"/>
        <end position="38"/>
    </location>
</feature>
<evidence type="ECO:0000256" key="1">
    <source>
        <dbReference type="SAM" id="Phobius"/>
    </source>
</evidence>
<evidence type="ECO:0000313" key="3">
    <source>
        <dbReference type="Proteomes" id="UP000831947"/>
    </source>
</evidence>
<evidence type="ECO:0000313" key="2">
    <source>
        <dbReference type="EMBL" id="UQS83153.1"/>
    </source>
</evidence>
<feature type="transmembrane region" description="Helical" evidence="1">
    <location>
        <begin position="120"/>
        <end position="139"/>
    </location>
</feature>
<sequence length="227" mass="25720">MIEQANGTLRRLRSFETIFYLLFSIALNSLANGLTIATNLGSAVWTASAVNLKDQLSWSLGTILFVYAILVQLVNILIRRRFLGKLVVSNLLFAFLFSYLVQFWHQIFLRLGVTNLPLGWRLVLDLVGIVLIATGVSIYQRVNVMLHPNDELSYLLRFRFFHGNATVGQIVSYVTPVTIMLYCLWRAKTLYAVGLGTVFAIVCQGGLTGWADKHIFKRLHHRRVKSS</sequence>
<dbReference type="EMBL" id="CP093365">
    <property type="protein sequence ID" value="UQS83153.1"/>
    <property type="molecule type" value="Genomic_DNA"/>
</dbReference>
<feature type="transmembrane region" description="Helical" evidence="1">
    <location>
        <begin position="58"/>
        <end position="78"/>
    </location>
</feature>
<feature type="transmembrane region" description="Helical" evidence="1">
    <location>
        <begin position="191"/>
        <end position="211"/>
    </location>
</feature>
<gene>
    <name evidence="2" type="ORF">MOO47_05035</name>
</gene>
<keyword evidence="1" id="KW-1133">Transmembrane helix</keyword>
<keyword evidence="1" id="KW-0472">Membrane</keyword>
<proteinExistence type="predicted"/>
<dbReference type="RefSeq" id="WP_249512380.1">
    <property type="nucleotide sequence ID" value="NZ_CP093365.1"/>
</dbReference>
<feature type="transmembrane region" description="Helical" evidence="1">
    <location>
        <begin position="90"/>
        <end position="108"/>
    </location>
</feature>
<keyword evidence="1" id="KW-0812">Transmembrane</keyword>
<accession>A0ABY4PBV9</accession>
<evidence type="ECO:0008006" key="4">
    <source>
        <dbReference type="Google" id="ProtNLM"/>
    </source>
</evidence>
<dbReference type="InterPro" id="IPR038750">
    <property type="entry name" value="YczE/YyaS-like"/>
</dbReference>